<dbReference type="Proteomes" id="UP000224854">
    <property type="component" value="Unassembled WGS sequence"/>
</dbReference>
<dbReference type="OrthoDB" id="1689567at2759"/>
<dbReference type="InterPro" id="IPR001810">
    <property type="entry name" value="F-box_dom"/>
</dbReference>
<sequence>MKLPTEILHLVYSFLSPLDFNAARHCCRAWFVASLDGLVLMDMVRRGGWWSSMVRTLSPLSALGRGPSMSKERVMSKWICRECAMLRLTPTAFCEAGMVEFGSMVPKAPAGSLRGAVAFMTSLCSKYLVVTHGQIAYVYELNHVCSPRRSAWAVPLRRRQGLPLGHLRPVTTIVCPRRILSSSMDTSAGRYSIAFLMDGRVGMVCDVASEMARHTKTPLLSPTWSDTSLSSSPSSSSSMSDSSGLDKSTPCVCVQRVPSRPPRVEIGQRCVYRNICHADDPPRRWFPLSSPSDFLYFLPARRGVDTARRLRLISSAAGVGNPLDSLGDILHGFSTTLLGSGSTAVVSLVNTPDTQALGHEQELDAAPVAGPAARRPINHFAFSQASCAGLVRKVAAGYADHYRAVPLSDGYHILFTDPRSGNLCLGTDAPVGSLTRLLRKVWFLPPDQAVSPVPILYAAGADRRHGVRVVATFAADLMNADADWQVVAFYTVPPDVFYDLSQGAAMSSQTSSGRASQGRRRPWWLRHERLHGDEAANGEQQPVDHDDAALHPIQITGQAVATCSNLTELAVEASPEMIVWAFSADGWARTWALDCGRDEPSSKTAVQRDGSVRVVDQEGDVRMAECDSEDGGVDVNVEGSDESSHDGDEHGNGDEDEDEEDEGLSTVHLQRYDGATATSPGDRRWCKGAYSMRRSDRMSGTASVYLVEELVGIVRLEVELR</sequence>
<name>A0A2C5ZC56_9HYPO</name>
<organism evidence="3 4">
    <name type="scientific">Ophiocordyceps australis</name>
    <dbReference type="NCBI Taxonomy" id="1399860"/>
    <lineage>
        <taxon>Eukaryota</taxon>
        <taxon>Fungi</taxon>
        <taxon>Dikarya</taxon>
        <taxon>Ascomycota</taxon>
        <taxon>Pezizomycotina</taxon>
        <taxon>Sordariomycetes</taxon>
        <taxon>Hypocreomycetidae</taxon>
        <taxon>Hypocreales</taxon>
        <taxon>Ophiocordycipitaceae</taxon>
        <taxon>Ophiocordyceps</taxon>
    </lineage>
</organism>
<evidence type="ECO:0000313" key="3">
    <source>
        <dbReference type="EMBL" id="PHH77380.1"/>
    </source>
</evidence>
<evidence type="ECO:0000256" key="1">
    <source>
        <dbReference type="SAM" id="MobiDB-lite"/>
    </source>
</evidence>
<evidence type="ECO:0000313" key="4">
    <source>
        <dbReference type="Proteomes" id="UP000224854"/>
    </source>
</evidence>
<dbReference type="AlphaFoldDB" id="A0A2C5ZC56"/>
<keyword evidence="4" id="KW-1185">Reference proteome</keyword>
<feature type="domain" description="F-box" evidence="2">
    <location>
        <begin position="2"/>
        <end position="37"/>
    </location>
</feature>
<protein>
    <recommendedName>
        <fullName evidence="2">F-box domain-containing protein</fullName>
    </recommendedName>
</protein>
<comment type="caution">
    <text evidence="3">The sequence shown here is derived from an EMBL/GenBank/DDBJ whole genome shotgun (WGS) entry which is preliminary data.</text>
</comment>
<evidence type="ECO:0000259" key="2">
    <source>
        <dbReference type="Pfam" id="PF12937"/>
    </source>
</evidence>
<dbReference type="SUPFAM" id="SSF81383">
    <property type="entry name" value="F-box domain"/>
    <property type="match status" value="1"/>
</dbReference>
<proteinExistence type="predicted"/>
<feature type="region of interest" description="Disordered" evidence="1">
    <location>
        <begin position="618"/>
        <end position="664"/>
    </location>
</feature>
<gene>
    <name evidence="3" type="ORF">CDD82_3538</name>
</gene>
<feature type="region of interest" description="Disordered" evidence="1">
    <location>
        <begin position="222"/>
        <end position="249"/>
    </location>
</feature>
<accession>A0A2C5ZC56</accession>
<dbReference type="EMBL" id="NJEU01000271">
    <property type="protein sequence ID" value="PHH77380.1"/>
    <property type="molecule type" value="Genomic_DNA"/>
</dbReference>
<reference evidence="3 4" key="1">
    <citation type="submission" date="2017-06" db="EMBL/GenBank/DDBJ databases">
        <title>Ant-infecting Ophiocordyceps genomes reveal a high diversity of potential behavioral manipulation genes and a possible major role for enterotoxins.</title>
        <authorList>
            <person name="De Bekker C."/>
            <person name="Evans H.C."/>
            <person name="Brachmann A."/>
            <person name="Hughes D.P."/>
        </authorList>
    </citation>
    <scope>NUCLEOTIDE SEQUENCE [LARGE SCALE GENOMIC DNA]</scope>
    <source>
        <strain evidence="3 4">1348a</strain>
    </source>
</reference>
<dbReference type="Pfam" id="PF12937">
    <property type="entry name" value="F-box-like"/>
    <property type="match status" value="1"/>
</dbReference>
<dbReference type="InterPro" id="IPR036047">
    <property type="entry name" value="F-box-like_dom_sf"/>
</dbReference>
<feature type="compositionally biased region" description="Basic and acidic residues" evidence="1">
    <location>
        <begin position="642"/>
        <end position="653"/>
    </location>
</feature>
<feature type="compositionally biased region" description="Acidic residues" evidence="1">
    <location>
        <begin position="654"/>
        <end position="663"/>
    </location>
</feature>